<name>A0A9P6KJM4_9PLEO</name>
<accession>A0A9P6KJM4</accession>
<dbReference type="InterPro" id="IPR036770">
    <property type="entry name" value="Ankyrin_rpt-contain_sf"/>
</dbReference>
<dbReference type="Proteomes" id="UP000756921">
    <property type="component" value="Unassembled WGS sequence"/>
</dbReference>
<sequence>MALARNSILAACSSGDIYTLKALFHDFQIPPGHPQNVYNLDQNLPEEEQPPVGEHMFVAAIKGEQPGVITFLSDHFLHSNLSGHPMQTAIDTGNTTVLRAVCKCDPASASAELGDDSTINALGYAASSKNGAELVKVLLDGGADPNTIPPFKIPASWNVSAAILAGLPASTFEHFFDAGYQANDPWAVTFAVKTKRADILKVLFARGKEFADAQFPSEKDVIAIANEDNDVTMIAAIKRGYTLLSKRRPERKSGLIASLMGRMRSRSRS</sequence>
<gene>
    <name evidence="2" type="ORF">PMIN01_12637</name>
</gene>
<dbReference type="GO" id="GO:0004190">
    <property type="term" value="F:aspartic-type endopeptidase activity"/>
    <property type="evidence" value="ECO:0007669"/>
    <property type="project" value="InterPro"/>
</dbReference>
<feature type="domain" description="Peptidase A2" evidence="1">
    <location>
        <begin position="135"/>
        <end position="167"/>
    </location>
</feature>
<evidence type="ECO:0000259" key="1">
    <source>
        <dbReference type="PROSITE" id="PS50175"/>
    </source>
</evidence>
<dbReference type="SUPFAM" id="SSF48403">
    <property type="entry name" value="Ankyrin repeat"/>
    <property type="match status" value="1"/>
</dbReference>
<dbReference type="OrthoDB" id="20872at2759"/>
<dbReference type="GO" id="GO:0006508">
    <property type="term" value="P:proteolysis"/>
    <property type="evidence" value="ECO:0007669"/>
    <property type="project" value="InterPro"/>
</dbReference>
<dbReference type="Gene3D" id="1.25.40.20">
    <property type="entry name" value="Ankyrin repeat-containing domain"/>
    <property type="match status" value="1"/>
</dbReference>
<keyword evidence="3" id="KW-1185">Reference proteome</keyword>
<evidence type="ECO:0000313" key="2">
    <source>
        <dbReference type="EMBL" id="KAF9728947.1"/>
    </source>
</evidence>
<organism evidence="2 3">
    <name type="scientific">Paraphaeosphaeria minitans</name>
    <dbReference type="NCBI Taxonomy" id="565426"/>
    <lineage>
        <taxon>Eukaryota</taxon>
        <taxon>Fungi</taxon>
        <taxon>Dikarya</taxon>
        <taxon>Ascomycota</taxon>
        <taxon>Pezizomycotina</taxon>
        <taxon>Dothideomycetes</taxon>
        <taxon>Pleosporomycetidae</taxon>
        <taxon>Pleosporales</taxon>
        <taxon>Massarineae</taxon>
        <taxon>Didymosphaeriaceae</taxon>
        <taxon>Paraphaeosphaeria</taxon>
    </lineage>
</organism>
<dbReference type="InterPro" id="IPR001995">
    <property type="entry name" value="Peptidase_A2_cat"/>
</dbReference>
<evidence type="ECO:0000313" key="3">
    <source>
        <dbReference type="Proteomes" id="UP000756921"/>
    </source>
</evidence>
<proteinExistence type="predicted"/>
<dbReference type="PROSITE" id="PS50175">
    <property type="entry name" value="ASP_PROT_RETROV"/>
    <property type="match status" value="1"/>
</dbReference>
<comment type="caution">
    <text evidence="2">The sequence shown here is derived from an EMBL/GenBank/DDBJ whole genome shotgun (WGS) entry which is preliminary data.</text>
</comment>
<protein>
    <recommendedName>
        <fullName evidence="1">Peptidase A2 domain-containing protein</fullName>
    </recommendedName>
</protein>
<dbReference type="AlphaFoldDB" id="A0A9P6KJM4"/>
<dbReference type="EMBL" id="WJXW01000017">
    <property type="protein sequence ID" value="KAF9728947.1"/>
    <property type="molecule type" value="Genomic_DNA"/>
</dbReference>
<reference evidence="2" key="1">
    <citation type="journal article" date="2020" name="Mol. Plant Microbe Interact.">
        <title>Genome Sequence of the Biocontrol Agent Coniothyrium minitans strain Conio (IMI 134523).</title>
        <authorList>
            <person name="Patel D."/>
            <person name="Shittu T.A."/>
            <person name="Baroncelli R."/>
            <person name="Muthumeenakshi S."/>
            <person name="Osborne T.H."/>
            <person name="Janganan T.K."/>
            <person name="Sreenivasaprasad S."/>
        </authorList>
    </citation>
    <scope>NUCLEOTIDE SEQUENCE</scope>
    <source>
        <strain evidence="2">Conio</strain>
    </source>
</reference>